<dbReference type="PANTHER" id="PTHR45033:SF2">
    <property type="entry name" value="ZINC-TYPE ALCOHOL DEHYDROGENASE-LIKE PROTEIN C1773.06C"/>
    <property type="match status" value="1"/>
</dbReference>
<dbReference type="Pfam" id="PF08240">
    <property type="entry name" value="ADH_N"/>
    <property type="match status" value="1"/>
</dbReference>
<protein>
    <recommendedName>
        <fullName evidence="1">Enoyl reductase (ER) domain-containing protein</fullName>
    </recommendedName>
</protein>
<gene>
    <name evidence="2" type="ORF">ZT3D7_G9252</name>
</gene>
<dbReference type="InterPro" id="IPR052711">
    <property type="entry name" value="Zinc_ADH-like"/>
</dbReference>
<accession>A0A1X7S315</accession>
<dbReference type="AlphaFoldDB" id="A0A1X7S315"/>
<dbReference type="InterPro" id="IPR011032">
    <property type="entry name" value="GroES-like_sf"/>
</dbReference>
<dbReference type="InterPro" id="IPR020843">
    <property type="entry name" value="ER"/>
</dbReference>
<feature type="domain" description="Enoyl reductase (ER)" evidence="1">
    <location>
        <begin position="13"/>
        <end position="339"/>
    </location>
</feature>
<evidence type="ECO:0000259" key="1">
    <source>
        <dbReference type="SMART" id="SM00829"/>
    </source>
</evidence>
<evidence type="ECO:0000313" key="2">
    <source>
        <dbReference type="EMBL" id="SMQ54098.1"/>
    </source>
</evidence>
<dbReference type="GO" id="GO:0016491">
    <property type="term" value="F:oxidoreductase activity"/>
    <property type="evidence" value="ECO:0007669"/>
    <property type="project" value="InterPro"/>
</dbReference>
<dbReference type="Gene3D" id="3.40.50.720">
    <property type="entry name" value="NAD(P)-binding Rossmann-like Domain"/>
    <property type="match status" value="1"/>
</dbReference>
<dbReference type="SUPFAM" id="SSF50129">
    <property type="entry name" value="GroES-like"/>
    <property type="match status" value="1"/>
</dbReference>
<dbReference type="InterPro" id="IPR013149">
    <property type="entry name" value="ADH-like_C"/>
</dbReference>
<proteinExistence type="predicted"/>
<dbReference type="PANTHER" id="PTHR45033">
    <property type="match status" value="1"/>
</dbReference>
<dbReference type="STRING" id="1276538.A0A1X7S315"/>
<evidence type="ECO:0000313" key="3">
    <source>
        <dbReference type="Proteomes" id="UP000215127"/>
    </source>
</evidence>
<dbReference type="Proteomes" id="UP000215127">
    <property type="component" value="Chromosome 9"/>
</dbReference>
<dbReference type="Gene3D" id="3.90.180.10">
    <property type="entry name" value="Medium-chain alcohol dehydrogenases, catalytic domain"/>
    <property type="match status" value="1"/>
</dbReference>
<dbReference type="InterPro" id="IPR013154">
    <property type="entry name" value="ADH-like_N"/>
</dbReference>
<keyword evidence="3" id="KW-1185">Reference proteome</keyword>
<dbReference type="EMBL" id="LT853700">
    <property type="protein sequence ID" value="SMQ54098.1"/>
    <property type="molecule type" value="Genomic_DNA"/>
</dbReference>
<sequence length="726" mass="79757">MPNQTWRVTATTGFDDLKISDEQIPEVGDKDVLVRLHGSSLNYRDLIIAKGKYPFGQRDNVVPGSDGAGVVEAVGKNVKRFKKGDKVATLFNQGHIAGSLDPISVASGLGGMVDGCLRQYGAFDEEGLVHLPKNLNFVEGASLTCAGLTAWNALYGLKPLMPGDWVLTQGTGGVSIFAVQFAKAAGAKVIATTSSAEKGEKLKALGADHVLNYKEDSSWGETAKKLTEGAGVQHVVEVGGPNTMKQSLQAIAIDGVISVIGFIGGAKGEDQPTMLDALTNICTIRGVLVGSRKQFEAMNRAIEANGIKPVIDEKVFKLEDLKEAYQYMWDQKHFAKLLVVQQHDYGSEQYCRLVSHSPHRSDPPIASSTRPVKMGSVVSYCVTVMPGPRLRTEDITESVPNTPQAPEDEAFRFVDLPAEVRNLVYCQITRGACIPNVMLPRVIVRAEFVGAPTLPMMLVSKDFKREYEQEVWRSLQLHLKSSDDVFCALRSEDESVPSCANQMVTSIGLYFSKVKTCWLRLEGAGVFEYRPHESFPTDGVLLEPLQDFFDTIFPHMTSLRQFATISTPSRQAIEEALGDGLEFTNTTPGQVHRVYLRALANDVKQRLGVQAVLVLALPGFCSWDGGIADDSTLDAIDYHPLNEVYYFAIVDKDRQRIELHHLGPNYGNFQAVVAALGLETEEDREYVRRMQETHPEWVNASGTLPLEKGCAASMSWEVGYSDLCTW</sequence>
<dbReference type="SUPFAM" id="SSF51735">
    <property type="entry name" value="NAD(P)-binding Rossmann-fold domains"/>
    <property type="match status" value="1"/>
</dbReference>
<dbReference type="Pfam" id="PF00107">
    <property type="entry name" value="ADH_zinc_N"/>
    <property type="match status" value="1"/>
</dbReference>
<dbReference type="SMART" id="SM00829">
    <property type="entry name" value="PKS_ER"/>
    <property type="match status" value="1"/>
</dbReference>
<name>A0A1X7S315_ZYMT9</name>
<dbReference type="InterPro" id="IPR036291">
    <property type="entry name" value="NAD(P)-bd_dom_sf"/>
</dbReference>
<organism evidence="2 3">
    <name type="scientific">Zymoseptoria tritici (strain ST99CH_3D7)</name>
    <dbReference type="NCBI Taxonomy" id="1276538"/>
    <lineage>
        <taxon>Eukaryota</taxon>
        <taxon>Fungi</taxon>
        <taxon>Dikarya</taxon>
        <taxon>Ascomycota</taxon>
        <taxon>Pezizomycotina</taxon>
        <taxon>Dothideomycetes</taxon>
        <taxon>Dothideomycetidae</taxon>
        <taxon>Mycosphaerellales</taxon>
        <taxon>Mycosphaerellaceae</taxon>
        <taxon>Zymoseptoria</taxon>
    </lineage>
</organism>
<reference evidence="2 3" key="1">
    <citation type="submission" date="2016-06" db="EMBL/GenBank/DDBJ databases">
        <authorList>
            <person name="Kjaerup R.B."/>
            <person name="Dalgaard T.S."/>
            <person name="Juul-Madsen H.R."/>
        </authorList>
    </citation>
    <scope>NUCLEOTIDE SEQUENCE [LARGE SCALE GENOMIC DNA]</scope>
</reference>
<dbReference type="CDD" id="cd08276">
    <property type="entry name" value="MDR7"/>
    <property type="match status" value="1"/>
</dbReference>